<name>A0A1G5RE55_9RHOB</name>
<organism evidence="1 2">
    <name type="scientific">Epibacterium ulvae</name>
    <dbReference type="NCBI Taxonomy" id="1156985"/>
    <lineage>
        <taxon>Bacteria</taxon>
        <taxon>Pseudomonadati</taxon>
        <taxon>Pseudomonadota</taxon>
        <taxon>Alphaproteobacteria</taxon>
        <taxon>Rhodobacterales</taxon>
        <taxon>Roseobacteraceae</taxon>
        <taxon>Epibacterium</taxon>
    </lineage>
</organism>
<dbReference type="AlphaFoldDB" id="A0A1G5RE55"/>
<dbReference type="Proteomes" id="UP000198767">
    <property type="component" value="Unassembled WGS sequence"/>
</dbReference>
<protein>
    <submittedName>
        <fullName evidence="1">Uncharacterized protein</fullName>
    </submittedName>
</protein>
<sequence length="52" mass="6065">MSKSLALEELGLRRRMLFRLLRGFSFDAPVARNEAISETVPNWMITPEFNPR</sequence>
<gene>
    <name evidence="1" type="ORF">SAMN04488118_11248</name>
</gene>
<keyword evidence="2" id="KW-1185">Reference proteome</keyword>
<evidence type="ECO:0000313" key="1">
    <source>
        <dbReference type="EMBL" id="SCZ71549.1"/>
    </source>
</evidence>
<dbReference type="RefSeq" id="WP_170830513.1">
    <property type="nucleotide sequence ID" value="NZ_CANLDO010000018.1"/>
</dbReference>
<proteinExistence type="predicted"/>
<reference evidence="1 2" key="1">
    <citation type="submission" date="2016-10" db="EMBL/GenBank/DDBJ databases">
        <authorList>
            <person name="de Groot N.N."/>
        </authorList>
    </citation>
    <scope>NUCLEOTIDE SEQUENCE [LARGE SCALE GENOMIC DNA]</scope>
    <source>
        <strain evidence="1 2">U95</strain>
    </source>
</reference>
<accession>A0A1G5RE55</accession>
<evidence type="ECO:0000313" key="2">
    <source>
        <dbReference type="Proteomes" id="UP000198767"/>
    </source>
</evidence>
<dbReference type="EMBL" id="FMWG01000012">
    <property type="protein sequence ID" value="SCZ71549.1"/>
    <property type="molecule type" value="Genomic_DNA"/>
</dbReference>